<evidence type="ECO:0000313" key="1">
    <source>
        <dbReference type="EMBL" id="MFL0194445.1"/>
    </source>
</evidence>
<gene>
    <name evidence="1" type="ORF">ACJDU8_02490</name>
</gene>
<evidence type="ECO:0000313" key="2">
    <source>
        <dbReference type="Proteomes" id="UP001623660"/>
    </source>
</evidence>
<name>A0ABW8SHU6_9CLOT</name>
<dbReference type="EMBL" id="JBJHZX010000002">
    <property type="protein sequence ID" value="MFL0194445.1"/>
    <property type="molecule type" value="Genomic_DNA"/>
</dbReference>
<accession>A0ABW8SHU6</accession>
<dbReference type="RefSeq" id="WP_406790565.1">
    <property type="nucleotide sequence ID" value="NZ_JBJHZX010000002.1"/>
</dbReference>
<sequence length="81" mass="9524">MLLTLENLGEMKLHDFIFTFEKQCNVKLAYVGFNSHSNLDALNNYIHNLNKDRQVPYDLGDVAKLLDIDLKKQFIKKRIQK</sequence>
<proteinExistence type="predicted"/>
<keyword evidence="2" id="KW-1185">Reference proteome</keyword>
<organism evidence="1 2">
    <name type="scientific">Candidatus Clostridium eludens</name>
    <dbReference type="NCBI Taxonomy" id="3381663"/>
    <lineage>
        <taxon>Bacteria</taxon>
        <taxon>Bacillati</taxon>
        <taxon>Bacillota</taxon>
        <taxon>Clostridia</taxon>
        <taxon>Eubacteriales</taxon>
        <taxon>Clostridiaceae</taxon>
        <taxon>Clostridium</taxon>
    </lineage>
</organism>
<reference evidence="1 2" key="1">
    <citation type="submission" date="2024-11" db="EMBL/GenBank/DDBJ databases">
        <authorList>
            <person name="Heng Y.C."/>
            <person name="Lim A.C.H."/>
            <person name="Lee J.K.Y."/>
            <person name="Kittelmann S."/>
        </authorList>
    </citation>
    <scope>NUCLEOTIDE SEQUENCE [LARGE SCALE GENOMIC DNA]</scope>
    <source>
        <strain evidence="1 2">WILCCON 0269</strain>
    </source>
</reference>
<protein>
    <submittedName>
        <fullName evidence="1">Uncharacterized protein</fullName>
    </submittedName>
</protein>
<comment type="caution">
    <text evidence="1">The sequence shown here is derived from an EMBL/GenBank/DDBJ whole genome shotgun (WGS) entry which is preliminary data.</text>
</comment>
<dbReference type="Proteomes" id="UP001623660">
    <property type="component" value="Unassembled WGS sequence"/>
</dbReference>